<evidence type="ECO:0000256" key="6">
    <source>
        <dbReference type="PROSITE-ProRule" id="PRU00176"/>
    </source>
</evidence>
<keyword evidence="3" id="KW-0677">Repeat</keyword>
<dbReference type="Gene3D" id="3.30.70.330">
    <property type="match status" value="2"/>
</dbReference>
<organism evidence="9 10">
    <name type="scientific">Cordylochernes scorpioides</name>
    <dbReference type="NCBI Taxonomy" id="51811"/>
    <lineage>
        <taxon>Eukaryota</taxon>
        <taxon>Metazoa</taxon>
        <taxon>Ecdysozoa</taxon>
        <taxon>Arthropoda</taxon>
        <taxon>Chelicerata</taxon>
        <taxon>Arachnida</taxon>
        <taxon>Pseudoscorpiones</taxon>
        <taxon>Cheliferoidea</taxon>
        <taxon>Chernetidae</taxon>
        <taxon>Cordylochernes</taxon>
    </lineage>
</organism>
<evidence type="ECO:0000256" key="2">
    <source>
        <dbReference type="ARBA" id="ARBA00022664"/>
    </source>
</evidence>
<keyword evidence="5" id="KW-0539">Nucleus</keyword>
<keyword evidence="2" id="KW-0507">mRNA processing</keyword>
<evidence type="ECO:0000256" key="3">
    <source>
        <dbReference type="ARBA" id="ARBA00022737"/>
    </source>
</evidence>
<gene>
    <name evidence="9" type="ORF">LAZ67_8000347</name>
</gene>
<evidence type="ECO:0000256" key="5">
    <source>
        <dbReference type="ARBA" id="ARBA00023242"/>
    </source>
</evidence>
<name>A0ABY6KPT4_9ARAC</name>
<evidence type="ECO:0000256" key="7">
    <source>
        <dbReference type="SAM" id="MobiDB-lite"/>
    </source>
</evidence>
<reference evidence="9 10" key="1">
    <citation type="submission" date="2022-01" db="EMBL/GenBank/DDBJ databases">
        <title>A chromosomal length assembly of Cordylochernes scorpioides.</title>
        <authorList>
            <person name="Zeh D."/>
            <person name="Zeh J."/>
        </authorList>
    </citation>
    <scope>NUCLEOTIDE SEQUENCE [LARGE SCALE GENOMIC DNA]</scope>
    <source>
        <strain evidence="9">IN4F17</strain>
        <tissue evidence="9">Whole Body</tissue>
    </source>
</reference>
<dbReference type="PROSITE" id="PS50102">
    <property type="entry name" value="RRM"/>
    <property type="match status" value="2"/>
</dbReference>
<dbReference type="Proteomes" id="UP001235939">
    <property type="component" value="Chromosome 08"/>
</dbReference>
<dbReference type="Pfam" id="PF00076">
    <property type="entry name" value="RRM_1"/>
    <property type="match status" value="2"/>
</dbReference>
<dbReference type="InterPro" id="IPR035979">
    <property type="entry name" value="RBD_domain_sf"/>
</dbReference>
<dbReference type="SUPFAM" id="SSF54928">
    <property type="entry name" value="RNA-binding domain, RBD"/>
    <property type="match status" value="1"/>
</dbReference>
<protein>
    <submittedName>
        <fullName evidence="9">SRSF1</fullName>
    </submittedName>
</protein>
<dbReference type="SMART" id="SM00360">
    <property type="entry name" value="RRM"/>
    <property type="match status" value="2"/>
</dbReference>
<evidence type="ECO:0000313" key="9">
    <source>
        <dbReference type="EMBL" id="UYV70714.1"/>
    </source>
</evidence>
<evidence type="ECO:0000259" key="8">
    <source>
        <dbReference type="PROSITE" id="PS50102"/>
    </source>
</evidence>
<feature type="region of interest" description="Disordered" evidence="7">
    <location>
        <begin position="176"/>
        <end position="248"/>
    </location>
</feature>
<sequence length="248" mass="28547">MEGTGSQNLDSKRLYVGNLAVDVCKSELEDLFGKFGRVVGVDLFVRNSNPYAFVDFESEIHAEEAVKNLDGRRWGDMILRVEQSRKIQQRQRSPIPRGYRVHVKNLPLSTSCKDLEKHLKRAGTILKANINNDGTGFIDFLRRKDMEYAIEHYNNSKITTSEKDCGYIRMNSERMRHCSNPRTTLRRHERNESRYRTRSISQSPLESSQQRSRSDTGPPAKKLKLRSSSDQNQEELLQPATDIQTVSV</sequence>
<dbReference type="InterPro" id="IPR050374">
    <property type="entry name" value="RRT5_SRSF_SR"/>
</dbReference>
<dbReference type="InterPro" id="IPR000504">
    <property type="entry name" value="RRM_dom"/>
</dbReference>
<keyword evidence="4 6" id="KW-0694">RNA-binding</keyword>
<keyword evidence="10" id="KW-1185">Reference proteome</keyword>
<feature type="domain" description="RRM" evidence="8">
    <location>
        <begin position="12"/>
        <end position="86"/>
    </location>
</feature>
<evidence type="ECO:0000256" key="1">
    <source>
        <dbReference type="ARBA" id="ARBA00004123"/>
    </source>
</evidence>
<dbReference type="PANTHER" id="PTHR23003:SF62">
    <property type="entry name" value="SERINE_ARGININE (SR)-TYPE SHUTTLING MRNA BINDING PROTEIN NPL3"/>
    <property type="match status" value="1"/>
</dbReference>
<evidence type="ECO:0000256" key="4">
    <source>
        <dbReference type="ARBA" id="ARBA00022884"/>
    </source>
</evidence>
<dbReference type="InterPro" id="IPR012677">
    <property type="entry name" value="Nucleotide-bd_a/b_plait_sf"/>
</dbReference>
<feature type="compositionally biased region" description="Polar residues" evidence="7">
    <location>
        <begin position="198"/>
        <end position="211"/>
    </location>
</feature>
<dbReference type="EMBL" id="CP092870">
    <property type="protein sequence ID" value="UYV70714.1"/>
    <property type="molecule type" value="Genomic_DNA"/>
</dbReference>
<evidence type="ECO:0000313" key="10">
    <source>
        <dbReference type="Proteomes" id="UP001235939"/>
    </source>
</evidence>
<accession>A0ABY6KPT4</accession>
<dbReference type="PANTHER" id="PTHR23003">
    <property type="entry name" value="RNA RECOGNITION MOTIF RRM DOMAIN CONTAINING PROTEIN"/>
    <property type="match status" value="1"/>
</dbReference>
<feature type="compositionally biased region" description="Polar residues" evidence="7">
    <location>
        <begin position="226"/>
        <end position="248"/>
    </location>
</feature>
<feature type="domain" description="RRM" evidence="8">
    <location>
        <begin position="99"/>
        <end position="175"/>
    </location>
</feature>
<proteinExistence type="predicted"/>
<comment type="subcellular location">
    <subcellularLocation>
        <location evidence="1">Nucleus</location>
    </subcellularLocation>
</comment>